<reference evidence="7 8" key="1">
    <citation type="submission" date="2017-06" db="EMBL/GenBank/DDBJ databases">
        <title>Comparative genomic analysis of Ambrosia Fusariam Clade fungi.</title>
        <authorList>
            <person name="Stajich J.E."/>
            <person name="Carrillo J."/>
            <person name="Kijimoto T."/>
            <person name="Eskalen A."/>
            <person name="O'Donnell K."/>
            <person name="Kasson M."/>
        </authorList>
    </citation>
    <scope>NUCLEOTIDE SEQUENCE [LARGE SCALE GENOMIC DNA]</scope>
    <source>
        <strain evidence="7 8">NRRL62606</strain>
    </source>
</reference>
<sequence>MADTLVTSTRSVHDDGPRPINPQDMATITHGAVFARQIYDDSCVSMIGLFTDCTKRIDDFTELGYREQASCYCCHRSDGTLTWTDELGYYASDCVDWAITGEPDTAYSVAKTFATFCKRFTDVCDASSSSIAINSGDEDPVTVTAKPTNGDTVTVIAKPSSSNSNNEGLSTGAIAGIAVGVGAVVLLVLAGVFLYFKKKRSAARPAAPQPTQVVQPFGDKPQQQPYAVYGNQQPPIQQFSPIQPPQYQGPSPFQPPPAAAPWPLAGQSAGTSGGQEYVAELPIAKG</sequence>
<dbReference type="GO" id="GO:0016020">
    <property type="term" value="C:membrane"/>
    <property type="evidence" value="ECO:0007669"/>
    <property type="project" value="UniProtKB-SubCell"/>
</dbReference>
<gene>
    <name evidence="7" type="ORF">CEP51_005002</name>
</gene>
<dbReference type="Proteomes" id="UP000287972">
    <property type="component" value="Unassembled WGS sequence"/>
</dbReference>
<keyword evidence="4 6" id="KW-0472">Membrane</keyword>
<dbReference type="PANTHER" id="PTHR15549:SF30">
    <property type="entry name" value="MID2 DOMAIN-CONTAINING PROTEIN"/>
    <property type="match status" value="1"/>
</dbReference>
<evidence type="ECO:0000256" key="6">
    <source>
        <dbReference type="SAM" id="Phobius"/>
    </source>
</evidence>
<comment type="caution">
    <text evidence="7">The sequence shown here is derived from an EMBL/GenBank/DDBJ whole genome shotgun (WGS) entry which is preliminary data.</text>
</comment>
<protein>
    <recommendedName>
        <fullName evidence="9">LPXTG-domain-containing protein</fullName>
    </recommendedName>
</protein>
<evidence type="ECO:0000256" key="4">
    <source>
        <dbReference type="ARBA" id="ARBA00023136"/>
    </source>
</evidence>
<evidence type="ECO:0000313" key="8">
    <source>
        <dbReference type="Proteomes" id="UP000287972"/>
    </source>
</evidence>
<keyword evidence="2 6" id="KW-0812">Transmembrane</keyword>
<feature type="compositionally biased region" description="Low complexity" evidence="5">
    <location>
        <begin position="205"/>
        <end position="216"/>
    </location>
</feature>
<keyword evidence="3 6" id="KW-1133">Transmembrane helix</keyword>
<feature type="region of interest" description="Disordered" evidence="5">
    <location>
        <begin position="205"/>
        <end position="273"/>
    </location>
</feature>
<dbReference type="GO" id="GO:0071944">
    <property type="term" value="C:cell periphery"/>
    <property type="evidence" value="ECO:0007669"/>
    <property type="project" value="UniProtKB-ARBA"/>
</dbReference>
<accession>A0A428RYQ1</accession>
<evidence type="ECO:0000256" key="3">
    <source>
        <dbReference type="ARBA" id="ARBA00022989"/>
    </source>
</evidence>
<proteinExistence type="predicted"/>
<evidence type="ECO:0008006" key="9">
    <source>
        <dbReference type="Google" id="ProtNLM"/>
    </source>
</evidence>
<evidence type="ECO:0000313" key="7">
    <source>
        <dbReference type="EMBL" id="RSL82689.1"/>
    </source>
</evidence>
<evidence type="ECO:0000256" key="1">
    <source>
        <dbReference type="ARBA" id="ARBA00004167"/>
    </source>
</evidence>
<feature type="compositionally biased region" description="Low complexity" evidence="5">
    <location>
        <begin position="232"/>
        <end position="251"/>
    </location>
</feature>
<dbReference type="EMBL" id="NKCL01000096">
    <property type="protein sequence ID" value="RSL82689.1"/>
    <property type="molecule type" value="Genomic_DNA"/>
</dbReference>
<feature type="transmembrane region" description="Helical" evidence="6">
    <location>
        <begin position="173"/>
        <end position="196"/>
    </location>
</feature>
<organism evidence="7 8">
    <name type="scientific">Fusarium floridanum</name>
    <dbReference type="NCBI Taxonomy" id="1325733"/>
    <lineage>
        <taxon>Eukaryota</taxon>
        <taxon>Fungi</taxon>
        <taxon>Dikarya</taxon>
        <taxon>Ascomycota</taxon>
        <taxon>Pezizomycotina</taxon>
        <taxon>Sordariomycetes</taxon>
        <taxon>Hypocreomycetidae</taxon>
        <taxon>Hypocreales</taxon>
        <taxon>Nectriaceae</taxon>
        <taxon>Fusarium</taxon>
        <taxon>Fusarium solani species complex</taxon>
    </lineage>
</organism>
<dbReference type="InterPro" id="IPR051694">
    <property type="entry name" value="Immunoregulatory_rcpt-like"/>
</dbReference>
<feature type="region of interest" description="Disordered" evidence="5">
    <location>
        <begin position="1"/>
        <end position="23"/>
    </location>
</feature>
<dbReference type="PANTHER" id="PTHR15549">
    <property type="entry name" value="PAIRED IMMUNOGLOBULIN-LIKE TYPE 2 RECEPTOR"/>
    <property type="match status" value="1"/>
</dbReference>
<name>A0A428RYQ1_9HYPO</name>
<evidence type="ECO:0000256" key="5">
    <source>
        <dbReference type="SAM" id="MobiDB-lite"/>
    </source>
</evidence>
<feature type="compositionally biased region" description="Polar residues" evidence="5">
    <location>
        <begin position="1"/>
        <end position="10"/>
    </location>
</feature>
<dbReference type="AlphaFoldDB" id="A0A428RYQ1"/>
<comment type="subcellular location">
    <subcellularLocation>
        <location evidence="1">Membrane</location>
        <topology evidence="1">Single-pass membrane protein</topology>
    </subcellularLocation>
</comment>
<evidence type="ECO:0000256" key="2">
    <source>
        <dbReference type="ARBA" id="ARBA00022692"/>
    </source>
</evidence>
<keyword evidence="8" id="KW-1185">Reference proteome</keyword>